<reference evidence="2" key="1">
    <citation type="journal article" date="2020" name="Stud. Mycol.">
        <title>101 Dothideomycetes genomes: a test case for predicting lifestyles and emergence of pathogens.</title>
        <authorList>
            <person name="Haridas S."/>
            <person name="Albert R."/>
            <person name="Binder M."/>
            <person name="Bloem J."/>
            <person name="Labutti K."/>
            <person name="Salamov A."/>
            <person name="Andreopoulos B."/>
            <person name="Baker S."/>
            <person name="Barry K."/>
            <person name="Bills G."/>
            <person name="Bluhm B."/>
            <person name="Cannon C."/>
            <person name="Castanera R."/>
            <person name="Culley D."/>
            <person name="Daum C."/>
            <person name="Ezra D."/>
            <person name="Gonzalez J."/>
            <person name="Henrissat B."/>
            <person name="Kuo A."/>
            <person name="Liang C."/>
            <person name="Lipzen A."/>
            <person name="Lutzoni F."/>
            <person name="Magnuson J."/>
            <person name="Mondo S."/>
            <person name="Nolan M."/>
            <person name="Ohm R."/>
            <person name="Pangilinan J."/>
            <person name="Park H.-J."/>
            <person name="Ramirez L."/>
            <person name="Alfaro M."/>
            <person name="Sun H."/>
            <person name="Tritt A."/>
            <person name="Yoshinaga Y."/>
            <person name="Zwiers L.-H."/>
            <person name="Turgeon B."/>
            <person name="Goodwin S."/>
            <person name="Spatafora J."/>
            <person name="Crous P."/>
            <person name="Grigoriev I."/>
        </authorList>
    </citation>
    <scope>NUCLEOTIDE SEQUENCE</scope>
    <source>
        <strain evidence="2">CBS 116005</strain>
    </source>
</reference>
<gene>
    <name evidence="2" type="ORF">EJ03DRAFT_8337</name>
</gene>
<organism evidence="2 3">
    <name type="scientific">Teratosphaeria nubilosa</name>
    <dbReference type="NCBI Taxonomy" id="161662"/>
    <lineage>
        <taxon>Eukaryota</taxon>
        <taxon>Fungi</taxon>
        <taxon>Dikarya</taxon>
        <taxon>Ascomycota</taxon>
        <taxon>Pezizomycotina</taxon>
        <taxon>Dothideomycetes</taxon>
        <taxon>Dothideomycetidae</taxon>
        <taxon>Mycosphaerellales</taxon>
        <taxon>Teratosphaeriaceae</taxon>
        <taxon>Teratosphaeria</taxon>
    </lineage>
</organism>
<evidence type="ECO:0000313" key="2">
    <source>
        <dbReference type="EMBL" id="KAF2774526.1"/>
    </source>
</evidence>
<keyword evidence="1" id="KW-0732">Signal</keyword>
<feature type="chain" id="PRO_5026134782" evidence="1">
    <location>
        <begin position="20"/>
        <end position="121"/>
    </location>
</feature>
<protein>
    <submittedName>
        <fullName evidence="2">Uncharacterized protein</fullName>
    </submittedName>
</protein>
<evidence type="ECO:0000256" key="1">
    <source>
        <dbReference type="SAM" id="SignalP"/>
    </source>
</evidence>
<dbReference type="AlphaFoldDB" id="A0A6G1LNY0"/>
<feature type="signal peptide" evidence="1">
    <location>
        <begin position="1"/>
        <end position="19"/>
    </location>
</feature>
<proteinExistence type="predicted"/>
<keyword evidence="3" id="KW-1185">Reference proteome</keyword>
<evidence type="ECO:0000313" key="3">
    <source>
        <dbReference type="Proteomes" id="UP000799436"/>
    </source>
</evidence>
<dbReference type="EMBL" id="ML995808">
    <property type="protein sequence ID" value="KAF2774526.1"/>
    <property type="molecule type" value="Genomic_DNA"/>
</dbReference>
<sequence>MHFPIISFITAALLSIASASYQNFDAGVQQIINDGYETTRAARTYTRTHTETSMVTTTRMTRQPKEMAHQGLATVIETAFVTNLPQAPEKSDMGDRIWYAGQRMHGLRQDGVCQLPVVAKG</sequence>
<accession>A0A6G1LNY0</accession>
<dbReference type="Proteomes" id="UP000799436">
    <property type="component" value="Unassembled WGS sequence"/>
</dbReference>
<name>A0A6G1LNY0_9PEZI</name>